<dbReference type="NCBIfam" id="NF007980">
    <property type="entry name" value="PRK10707.1"/>
    <property type="match status" value="1"/>
</dbReference>
<dbReference type="SUPFAM" id="SSF55811">
    <property type="entry name" value="Nudix"/>
    <property type="match status" value="1"/>
</dbReference>
<name>A0ABV7H3H6_9BURK</name>
<dbReference type="InterPro" id="IPR015797">
    <property type="entry name" value="NUDIX_hydrolase-like_dom_sf"/>
</dbReference>
<keyword evidence="4" id="KW-0378">Hydrolase</keyword>
<evidence type="ECO:0000256" key="5">
    <source>
        <dbReference type="ARBA" id="ARBA00022842"/>
    </source>
</evidence>
<dbReference type="CDD" id="cd03426">
    <property type="entry name" value="NUDIX_CoAse_Nudt7"/>
    <property type="match status" value="1"/>
</dbReference>
<keyword evidence="3" id="KW-0479">Metal-binding</keyword>
<reference evidence="9" key="1">
    <citation type="journal article" date="2019" name="Int. J. Syst. Evol. Microbiol.">
        <title>The Global Catalogue of Microorganisms (GCM) 10K type strain sequencing project: providing services to taxonomists for standard genome sequencing and annotation.</title>
        <authorList>
            <consortium name="The Broad Institute Genomics Platform"/>
            <consortium name="The Broad Institute Genome Sequencing Center for Infectious Disease"/>
            <person name="Wu L."/>
            <person name="Ma J."/>
        </authorList>
    </citation>
    <scope>NUCLEOTIDE SEQUENCE [LARGE SCALE GENOMIC DNA]</scope>
    <source>
        <strain evidence="9">KCTC 52168</strain>
    </source>
</reference>
<accession>A0ABV7H3H6</accession>
<evidence type="ECO:0000256" key="6">
    <source>
        <dbReference type="ARBA" id="ARBA00023211"/>
    </source>
</evidence>
<comment type="cofactor">
    <cofactor evidence="1">
        <name>Mn(2+)</name>
        <dbReference type="ChEBI" id="CHEBI:29035"/>
    </cofactor>
</comment>
<organism evidence="8 9">
    <name type="scientific">Piscinibacterium candidicorallinum</name>
    <dbReference type="NCBI Taxonomy" id="1793872"/>
    <lineage>
        <taxon>Bacteria</taxon>
        <taxon>Pseudomonadati</taxon>
        <taxon>Pseudomonadota</taxon>
        <taxon>Betaproteobacteria</taxon>
        <taxon>Burkholderiales</taxon>
        <taxon>Piscinibacterium</taxon>
    </lineage>
</organism>
<dbReference type="PROSITE" id="PS51462">
    <property type="entry name" value="NUDIX"/>
    <property type="match status" value="1"/>
</dbReference>
<evidence type="ECO:0000256" key="2">
    <source>
        <dbReference type="ARBA" id="ARBA00001946"/>
    </source>
</evidence>
<dbReference type="PANTHER" id="PTHR12992">
    <property type="entry name" value="NUDIX HYDROLASE"/>
    <property type="match status" value="1"/>
</dbReference>
<dbReference type="Gene3D" id="3.90.79.10">
    <property type="entry name" value="Nucleoside Triphosphate Pyrophosphohydrolase"/>
    <property type="match status" value="1"/>
</dbReference>
<evidence type="ECO:0000256" key="4">
    <source>
        <dbReference type="ARBA" id="ARBA00022801"/>
    </source>
</evidence>
<keyword evidence="9" id="KW-1185">Reference proteome</keyword>
<dbReference type="PANTHER" id="PTHR12992:SF11">
    <property type="entry name" value="MITOCHONDRIAL COENZYME A DIPHOSPHATASE NUDT8"/>
    <property type="match status" value="1"/>
</dbReference>
<dbReference type="Pfam" id="PF00293">
    <property type="entry name" value="NUDIX"/>
    <property type="match status" value="1"/>
</dbReference>
<evidence type="ECO:0000313" key="9">
    <source>
        <dbReference type="Proteomes" id="UP001595556"/>
    </source>
</evidence>
<feature type="domain" description="Nudix hydrolase" evidence="7">
    <location>
        <begin position="60"/>
        <end position="193"/>
    </location>
</feature>
<dbReference type="EMBL" id="JBHRTI010000003">
    <property type="protein sequence ID" value="MFC3147141.1"/>
    <property type="molecule type" value="Genomic_DNA"/>
</dbReference>
<dbReference type="InterPro" id="IPR045121">
    <property type="entry name" value="CoAse"/>
</dbReference>
<evidence type="ECO:0000256" key="1">
    <source>
        <dbReference type="ARBA" id="ARBA00001936"/>
    </source>
</evidence>
<dbReference type="RefSeq" id="WP_377301914.1">
    <property type="nucleotide sequence ID" value="NZ_CP180191.1"/>
</dbReference>
<evidence type="ECO:0000259" key="7">
    <source>
        <dbReference type="PROSITE" id="PS51462"/>
    </source>
</evidence>
<gene>
    <name evidence="8" type="ORF">ACFOEN_05735</name>
</gene>
<dbReference type="Proteomes" id="UP001595556">
    <property type="component" value="Unassembled WGS sequence"/>
</dbReference>
<comment type="caution">
    <text evidence="8">The sequence shown here is derived from an EMBL/GenBank/DDBJ whole genome shotgun (WGS) entry which is preliminary data.</text>
</comment>
<keyword evidence="5" id="KW-0460">Magnesium</keyword>
<dbReference type="InterPro" id="IPR000086">
    <property type="entry name" value="NUDIX_hydrolase_dom"/>
</dbReference>
<evidence type="ECO:0000313" key="8">
    <source>
        <dbReference type="EMBL" id="MFC3147141.1"/>
    </source>
</evidence>
<keyword evidence="6" id="KW-0464">Manganese</keyword>
<comment type="cofactor">
    <cofactor evidence="2">
        <name>Mg(2+)</name>
        <dbReference type="ChEBI" id="CHEBI:18420"/>
    </cofactor>
</comment>
<protein>
    <submittedName>
        <fullName evidence="8">CoA pyrophosphatase</fullName>
    </submittedName>
</protein>
<sequence length="230" mass="25702">MSTSPRIVNPKAARIVPIEAPPAVEPARLAPGWLRERFAAPPTWAPELPGDGGMFPGREIRDAAVLVPLVHRDDGLRVLLTERTAHLHDHAGQISFPGGRRDPEDTSLEATALREAHEEVGLKPSQIELLGRLSEYQTVTAYRVTPVVALVHPPVMLATDSFEVADVFEVPLSFLMDPRNHQRRAIDTPVGERHFFAMPWTDPLDPEQRERFIWGATAAMLRNFYRFLSA</sequence>
<proteinExistence type="predicted"/>
<evidence type="ECO:0000256" key="3">
    <source>
        <dbReference type="ARBA" id="ARBA00022723"/>
    </source>
</evidence>